<evidence type="ECO:0000313" key="16">
    <source>
        <dbReference type="EMBL" id="KAF4385414.1"/>
    </source>
</evidence>
<evidence type="ECO:0000256" key="7">
    <source>
        <dbReference type="ARBA" id="ARBA00022734"/>
    </source>
</evidence>
<dbReference type="InterPro" id="IPR000719">
    <property type="entry name" value="Prot_kinase_dom"/>
</dbReference>
<evidence type="ECO:0000256" key="12">
    <source>
        <dbReference type="ARBA" id="ARBA00023170"/>
    </source>
</evidence>
<name>A0A7J6GR43_CANSA</name>
<dbReference type="InterPro" id="IPR001220">
    <property type="entry name" value="Legume_lectin_dom"/>
</dbReference>
<comment type="similarity">
    <text evidence="3">In the N-terminal section; belongs to the leguminous lectin family.</text>
</comment>
<evidence type="ECO:0000256" key="5">
    <source>
        <dbReference type="ARBA" id="ARBA00022692"/>
    </source>
</evidence>
<evidence type="ECO:0000256" key="6">
    <source>
        <dbReference type="ARBA" id="ARBA00022729"/>
    </source>
</evidence>
<comment type="similarity">
    <text evidence="4">In the C-terminal section; belongs to the protein kinase superfamily. Ser/Thr protein kinase family.</text>
</comment>
<dbReference type="InterPro" id="IPR011009">
    <property type="entry name" value="Kinase-like_dom_sf"/>
</dbReference>
<evidence type="ECO:0000256" key="13">
    <source>
        <dbReference type="SAM" id="Phobius"/>
    </source>
</evidence>
<dbReference type="OMA" id="HNVLSWN"/>
<dbReference type="CDD" id="cd06899">
    <property type="entry name" value="lectin_legume_LecRK_Arcelin_ConA"/>
    <property type="match status" value="1"/>
</dbReference>
<dbReference type="EMBL" id="JAATIQ010000085">
    <property type="protein sequence ID" value="KAF4385414.1"/>
    <property type="molecule type" value="Genomic_DNA"/>
</dbReference>
<organism evidence="16 17">
    <name type="scientific">Cannabis sativa</name>
    <name type="common">Hemp</name>
    <name type="synonym">Marijuana</name>
    <dbReference type="NCBI Taxonomy" id="3483"/>
    <lineage>
        <taxon>Eukaryota</taxon>
        <taxon>Viridiplantae</taxon>
        <taxon>Streptophyta</taxon>
        <taxon>Embryophyta</taxon>
        <taxon>Tracheophyta</taxon>
        <taxon>Spermatophyta</taxon>
        <taxon>Magnoliopsida</taxon>
        <taxon>eudicotyledons</taxon>
        <taxon>Gunneridae</taxon>
        <taxon>Pentapetalae</taxon>
        <taxon>rosids</taxon>
        <taxon>fabids</taxon>
        <taxon>Rosales</taxon>
        <taxon>Cannabaceae</taxon>
        <taxon>Cannabis</taxon>
    </lineage>
</organism>
<feature type="signal peptide" evidence="14">
    <location>
        <begin position="1"/>
        <end position="24"/>
    </location>
</feature>
<evidence type="ECO:0000256" key="11">
    <source>
        <dbReference type="ARBA" id="ARBA00023136"/>
    </source>
</evidence>
<gene>
    <name evidence="16" type="ORF">G4B88_005746</name>
</gene>
<proteinExistence type="inferred from homology"/>
<keyword evidence="6 14" id="KW-0732">Signal</keyword>
<keyword evidence="7" id="KW-0430">Lectin</keyword>
<accession>A0A7J6GR43</accession>
<keyword evidence="17" id="KW-1185">Reference proteome</keyword>
<dbReference type="Gene3D" id="1.10.510.10">
    <property type="entry name" value="Transferase(Phosphotransferase) domain 1"/>
    <property type="match status" value="2"/>
</dbReference>
<keyword evidence="8" id="KW-0547">Nucleotide-binding</keyword>
<keyword evidence="10 13" id="KW-1133">Transmembrane helix</keyword>
<dbReference type="Gene3D" id="2.60.120.200">
    <property type="match status" value="1"/>
</dbReference>
<dbReference type="Gene3D" id="3.30.200.20">
    <property type="entry name" value="Phosphorylase Kinase, domain 1"/>
    <property type="match status" value="1"/>
</dbReference>
<evidence type="ECO:0000256" key="1">
    <source>
        <dbReference type="ARBA" id="ARBA00004479"/>
    </source>
</evidence>
<dbReference type="GO" id="GO:0004672">
    <property type="term" value="F:protein kinase activity"/>
    <property type="evidence" value="ECO:0007669"/>
    <property type="project" value="InterPro"/>
</dbReference>
<feature type="transmembrane region" description="Helical" evidence="13">
    <location>
        <begin position="316"/>
        <end position="335"/>
    </location>
</feature>
<sequence>MGSSSHLLIITIIFTNLLLSTVHSGGDHSTNNGPSTIVTKHLSFPNFNSITNPRILEDIKLLGSAKLSKRSQLQIPDESQAFDLRHQAGKAIFSSPIRLYDPPTQTPASFQTTFSFQIHNFSGNNAGAGGSGLTFIIAPDEFTVGRPGPWLAMINDACDKDYKTVAIEFDTRKNPEFGDPNDNHVGIDLGSMVSVKTVNASDVGVFLNDGSAHRAWIDYDGSRRWLDIRLGLNDGSYPSKPVFSESLDISPYLKEYMFVGFSASTGNRTQIHSLLSWNFTSKSEALLRIPSSETCENKITVDHTGKMIKTKPPTSFMIFLAVVVLALAVLISLYYSRGSKNDKRNDVVLPEKKQRPTPPYKPRRFTSSELYSATGSFSELEILGMNSNSKSVYYRGKLTNGCHVAVKRFRLTFLVVDKKRFLKEIVAISKVRHPNLVPIRGWFQDQREIMVVYDFFTNGSLDKWLFGVGVLPWTRRFKVVRDVGECLSFLHSKQLAHKNLKTTSVFLDVSFRAMLGDFGFVLCGNESKRFESAVSQSVDVFEFGLFILEVVAGRRRRSEGSTAAPEEEEEMGDLLGWAWRLHESGELEKLVDKRMGLVINLDQAIRVLEIGLLCTLNESKGRPIMDEVVEFLGMERPIPELPLSRPVSLFPYNSMNVGLCNIGYSCAPFK</sequence>
<comment type="caution">
    <text evidence="16">The sequence shown here is derived from an EMBL/GenBank/DDBJ whole genome shotgun (WGS) entry which is preliminary data.</text>
</comment>
<keyword evidence="5 13" id="KW-0812">Transmembrane</keyword>
<protein>
    <recommendedName>
        <fullName evidence="15">Protein kinase domain-containing protein</fullName>
    </recommendedName>
</protein>
<dbReference type="OrthoDB" id="4062651at2759"/>
<dbReference type="GO" id="GO:0030246">
    <property type="term" value="F:carbohydrate binding"/>
    <property type="evidence" value="ECO:0007669"/>
    <property type="project" value="UniProtKB-KW"/>
</dbReference>
<feature type="chain" id="PRO_5043239181" description="Protein kinase domain-containing protein" evidence="14">
    <location>
        <begin position="25"/>
        <end position="670"/>
    </location>
</feature>
<evidence type="ECO:0000256" key="9">
    <source>
        <dbReference type="ARBA" id="ARBA00022840"/>
    </source>
</evidence>
<evidence type="ECO:0000256" key="14">
    <source>
        <dbReference type="SAM" id="SignalP"/>
    </source>
</evidence>
<keyword evidence="11 13" id="KW-0472">Membrane</keyword>
<dbReference type="GO" id="GO:0005524">
    <property type="term" value="F:ATP binding"/>
    <property type="evidence" value="ECO:0007669"/>
    <property type="project" value="UniProtKB-KW"/>
</dbReference>
<dbReference type="SUPFAM" id="SSF49899">
    <property type="entry name" value="Concanavalin A-like lectins/glucanases"/>
    <property type="match status" value="1"/>
</dbReference>
<feature type="domain" description="Protein kinase" evidence="15">
    <location>
        <begin position="377"/>
        <end position="670"/>
    </location>
</feature>
<dbReference type="Pfam" id="PF00139">
    <property type="entry name" value="Lectin_legB"/>
    <property type="match status" value="1"/>
</dbReference>
<reference evidence="16 17" key="1">
    <citation type="journal article" date="2020" name="bioRxiv">
        <title>Sequence and annotation of 42 cannabis genomes reveals extensive copy number variation in cannabinoid synthesis and pathogen resistance genes.</title>
        <authorList>
            <person name="Mckernan K.J."/>
            <person name="Helbert Y."/>
            <person name="Kane L.T."/>
            <person name="Ebling H."/>
            <person name="Zhang L."/>
            <person name="Liu B."/>
            <person name="Eaton Z."/>
            <person name="Mclaughlin S."/>
            <person name="Kingan S."/>
            <person name="Baybayan P."/>
            <person name="Concepcion G."/>
            <person name="Jordan M."/>
            <person name="Riva A."/>
            <person name="Barbazuk W."/>
            <person name="Harkins T."/>
        </authorList>
    </citation>
    <scope>NUCLEOTIDE SEQUENCE [LARGE SCALE GENOMIC DNA]</scope>
    <source>
        <strain evidence="17">cv. Jamaican Lion 4</strain>
        <tissue evidence="16">Leaf</tissue>
    </source>
</reference>
<evidence type="ECO:0000313" key="17">
    <source>
        <dbReference type="Proteomes" id="UP000583929"/>
    </source>
</evidence>
<dbReference type="InterPro" id="IPR050528">
    <property type="entry name" value="L-type_Lectin-RKs"/>
</dbReference>
<evidence type="ECO:0000256" key="3">
    <source>
        <dbReference type="ARBA" id="ARBA00008536"/>
    </source>
</evidence>
<dbReference type="PROSITE" id="PS50011">
    <property type="entry name" value="PROTEIN_KINASE_DOM"/>
    <property type="match status" value="1"/>
</dbReference>
<dbReference type="AlphaFoldDB" id="A0A7J6GR43"/>
<comment type="similarity">
    <text evidence="2">Belongs to the leguminous lectin family.</text>
</comment>
<evidence type="ECO:0000259" key="15">
    <source>
        <dbReference type="PROSITE" id="PS50011"/>
    </source>
</evidence>
<evidence type="ECO:0000256" key="2">
    <source>
        <dbReference type="ARBA" id="ARBA00007606"/>
    </source>
</evidence>
<keyword evidence="12" id="KW-0675">Receptor</keyword>
<dbReference type="PANTHER" id="PTHR27007">
    <property type="match status" value="1"/>
</dbReference>
<keyword evidence="9" id="KW-0067">ATP-binding</keyword>
<comment type="subcellular location">
    <subcellularLocation>
        <location evidence="1">Membrane</location>
        <topology evidence="1">Single-pass type I membrane protein</topology>
    </subcellularLocation>
</comment>
<dbReference type="Proteomes" id="UP000583929">
    <property type="component" value="Unassembled WGS sequence"/>
</dbReference>
<evidence type="ECO:0000256" key="4">
    <source>
        <dbReference type="ARBA" id="ARBA00010217"/>
    </source>
</evidence>
<dbReference type="InterPro" id="IPR013320">
    <property type="entry name" value="ConA-like_dom_sf"/>
</dbReference>
<dbReference type="SUPFAM" id="SSF56112">
    <property type="entry name" value="Protein kinase-like (PK-like)"/>
    <property type="match status" value="1"/>
</dbReference>
<evidence type="ECO:0000256" key="10">
    <source>
        <dbReference type="ARBA" id="ARBA00022989"/>
    </source>
</evidence>
<dbReference type="GO" id="GO:0016020">
    <property type="term" value="C:membrane"/>
    <property type="evidence" value="ECO:0007669"/>
    <property type="project" value="UniProtKB-SubCell"/>
</dbReference>
<evidence type="ECO:0000256" key="8">
    <source>
        <dbReference type="ARBA" id="ARBA00022741"/>
    </source>
</evidence>
<dbReference type="Pfam" id="PF00069">
    <property type="entry name" value="Pkinase"/>
    <property type="match status" value="1"/>
</dbReference>
<accession>A0A803PQS0</accession>